<dbReference type="Proteomes" id="UP000828048">
    <property type="component" value="Chromosome 6"/>
</dbReference>
<organism evidence="1 2">
    <name type="scientific">Vaccinium darrowii</name>
    <dbReference type="NCBI Taxonomy" id="229202"/>
    <lineage>
        <taxon>Eukaryota</taxon>
        <taxon>Viridiplantae</taxon>
        <taxon>Streptophyta</taxon>
        <taxon>Embryophyta</taxon>
        <taxon>Tracheophyta</taxon>
        <taxon>Spermatophyta</taxon>
        <taxon>Magnoliopsida</taxon>
        <taxon>eudicotyledons</taxon>
        <taxon>Gunneridae</taxon>
        <taxon>Pentapetalae</taxon>
        <taxon>asterids</taxon>
        <taxon>Ericales</taxon>
        <taxon>Ericaceae</taxon>
        <taxon>Vaccinioideae</taxon>
        <taxon>Vaccinieae</taxon>
        <taxon>Vaccinium</taxon>
    </lineage>
</organism>
<protein>
    <submittedName>
        <fullName evidence="1">Uncharacterized protein</fullName>
    </submittedName>
</protein>
<sequence>MGFSLCERNGLWARSCSHELYFSGGFSTPRRPTFGFVLGAKKLNQSWVFGLRTRSSREINCLLKAEATNRSVDGNLLETEFEFKPSFEEYLKAMESVRTGREKGQTLGSKRYNSSNEEKCDFGDSDGSAGGHIDCKESGSRLKGVNKIGFEEKGKLGNAGNFLGERLEGKGSKKLNVNSGNRRWEKGKNTKSVQVRKRSGELKGVNKIGFEEKADLGISHNLGQEKLDGKERRYDVGNERKWDMDSENGRWVKRKDTSVEWSKRNGVLNGVKMTGFEEKANSGIYHNLVQEKLDVKERRYDLGTYRKWDMDSENGRWKKGNSIKSVQLSKRSGELKGVKRIGFEEKANSGISHNLVQDKLDVNERRYDVGIDRKWDLDSENGRWVKRKYTSVEESKRSCELERHRVKTDNGSLRGTKVQLERNYGQIGKRPVESVKFRSNKHIVETSDVEELELERAAFKPLEGFNDVVDKPRISQNEMEERIQKLARCLNGVDIDMPEWMFSKMMRSAQIRFSDHAMLRIIQILGKLGNWRRVIQLIEWLQLRDRFKSYKIRNIQTTALAVLGKARRPVEALNLFHAMQQQMSTYPDLVAYQCIAVTLGQAGHMKELFEVIDSMRSPPQKKFKTGVIEKWDPRLEPDVVIYNAVLNACVQRKQWEGAFWVLQKIKEQGQQPSSTTYGLFMEVMFACGKYNLVHDFFNKVMESSIPNALTYKVMVNTLWKEGKTDEAVSAVENMERRGIIGSAALYYDLARCLCSAGRCQEALIQIDKICKVANKPLVVTYTGLIQACLDAGNIQDGAHIFNLMHKFCSPNLVTCNVMLKAYTEHEMFEEAKILFQKMLEDANLVINQDNYKDRVVPDFNSFNTMLDACVRLQQWDDLEFVYKQMLQLGYPFNAKRHLRMIIESSRAGKRELLETTWKHLAWAGQTPPPLLAKEMFCLKLEQGDHASALSSISSHHSSELQKYLSNPVVIKGISVQI</sequence>
<accession>A0ACB7X7L7</accession>
<dbReference type="EMBL" id="CM037156">
    <property type="protein sequence ID" value="KAH7836721.1"/>
    <property type="molecule type" value="Genomic_DNA"/>
</dbReference>
<reference evidence="1 2" key="1">
    <citation type="journal article" date="2021" name="Hortic Res">
        <title>High-quality reference genome and annotation aids understanding of berry development for evergreen blueberry (Vaccinium darrowii).</title>
        <authorList>
            <person name="Yu J."/>
            <person name="Hulse-Kemp A.M."/>
            <person name="Babiker E."/>
            <person name="Staton M."/>
        </authorList>
    </citation>
    <scope>NUCLEOTIDE SEQUENCE [LARGE SCALE GENOMIC DNA]</scope>
    <source>
        <strain evidence="2">cv. NJ 8807/NJ 8810</strain>
        <tissue evidence="1">Young leaf</tissue>
    </source>
</reference>
<comment type="caution">
    <text evidence="1">The sequence shown here is derived from an EMBL/GenBank/DDBJ whole genome shotgun (WGS) entry which is preliminary data.</text>
</comment>
<gene>
    <name evidence="1" type="ORF">Vadar_004761</name>
</gene>
<proteinExistence type="predicted"/>
<evidence type="ECO:0000313" key="2">
    <source>
        <dbReference type="Proteomes" id="UP000828048"/>
    </source>
</evidence>
<name>A0ACB7X7L7_9ERIC</name>
<evidence type="ECO:0000313" key="1">
    <source>
        <dbReference type="EMBL" id="KAH7836721.1"/>
    </source>
</evidence>
<keyword evidence="2" id="KW-1185">Reference proteome</keyword>